<name>W7UP11_RUMFL</name>
<dbReference type="PATRIC" id="fig|1341157.4.peg.1978"/>
<dbReference type="Proteomes" id="UP000019365">
    <property type="component" value="Unassembled WGS sequence"/>
</dbReference>
<dbReference type="AlphaFoldDB" id="W7UP11"/>
<comment type="caution">
    <text evidence="1">The sequence shown here is derived from an EMBL/GenBank/DDBJ whole genome shotgun (WGS) entry which is preliminary data.</text>
</comment>
<evidence type="ECO:0000313" key="1">
    <source>
        <dbReference type="EMBL" id="EWM53214.1"/>
    </source>
</evidence>
<protein>
    <submittedName>
        <fullName evidence="1">Uncharacterized protein</fullName>
    </submittedName>
</protein>
<proteinExistence type="predicted"/>
<accession>W7UP11</accession>
<organism evidence="1 2">
    <name type="scientific">Ruminococcus flavefaciens 007c</name>
    <dbReference type="NCBI Taxonomy" id="1341157"/>
    <lineage>
        <taxon>Bacteria</taxon>
        <taxon>Bacillati</taxon>
        <taxon>Bacillota</taxon>
        <taxon>Clostridia</taxon>
        <taxon>Eubacteriales</taxon>
        <taxon>Oscillospiraceae</taxon>
        <taxon>Ruminococcus</taxon>
    </lineage>
</organism>
<reference evidence="1 2" key="1">
    <citation type="journal article" date="2014" name="PLoS ONE">
        <title>Rumen cellulosomics: divergent fiber-degrading strategies revealed by comparative genome-wide analysis of six ruminococcal strains.</title>
        <authorList>
            <person name="Dassa B."/>
            <person name="Borovok I."/>
            <person name="Ruimy-Israeli V."/>
            <person name="Lamed R."/>
            <person name="Flint H.J."/>
            <person name="Duncan S.H."/>
            <person name="Henrissat B."/>
            <person name="Coutinho P."/>
            <person name="Morrison M."/>
            <person name="Mosoni P."/>
            <person name="Yeoman C.J."/>
            <person name="White B.A."/>
            <person name="Bayer E.A."/>
        </authorList>
    </citation>
    <scope>NUCLEOTIDE SEQUENCE [LARGE SCALE GENOMIC DNA]</scope>
    <source>
        <strain evidence="1 2">007c</strain>
    </source>
</reference>
<dbReference type="RefSeq" id="WP_037299500.1">
    <property type="nucleotide sequence ID" value="NZ_ATAX01000026.1"/>
</dbReference>
<dbReference type="OrthoDB" id="1818976at2"/>
<gene>
    <name evidence="1" type="ORF">RF007C_09555</name>
</gene>
<keyword evidence="2" id="KW-1185">Reference proteome</keyword>
<dbReference type="EMBL" id="ATAX01000026">
    <property type="protein sequence ID" value="EWM53214.1"/>
    <property type="molecule type" value="Genomic_DNA"/>
</dbReference>
<sequence length="192" mass="21916">MSDPKYWGYKGYILQNNGEILYDGGQYSIAHFSNPEDTRYYVECKFPVPVGLRDTSCPAMWTSDDAVADELISDPEKVFAWIREQIKDSPRYVGQPFLDIDVSPEALQKRLRCQGGDPKVLATNPKYFIYKCYWPASEEYWLASDTVSGSPFDSAPMWSCDLTKEQAEFFVANPGKIGPFYAKMIEKYPLGH</sequence>
<evidence type="ECO:0000313" key="2">
    <source>
        <dbReference type="Proteomes" id="UP000019365"/>
    </source>
</evidence>